<keyword evidence="3" id="KW-0723">Serine/threonine-protein kinase</keyword>
<organism evidence="15 16">
    <name type="scientific">Schistosoma mekongi</name>
    <name type="common">Parasitic worm</name>
    <dbReference type="NCBI Taxonomy" id="38744"/>
    <lineage>
        <taxon>Eukaryota</taxon>
        <taxon>Metazoa</taxon>
        <taxon>Spiralia</taxon>
        <taxon>Lophotrochozoa</taxon>
        <taxon>Platyhelminthes</taxon>
        <taxon>Trematoda</taxon>
        <taxon>Digenea</taxon>
        <taxon>Strigeidida</taxon>
        <taxon>Schistosomatoidea</taxon>
        <taxon>Schistosomatidae</taxon>
        <taxon>Schistosoma</taxon>
    </lineage>
</organism>
<comment type="caution">
    <text evidence="15">The sequence shown here is derived from an EMBL/GenBank/DDBJ whole genome shotgun (WGS) entry which is preliminary data.</text>
</comment>
<dbReference type="InterPro" id="IPR001772">
    <property type="entry name" value="KA1_dom"/>
</dbReference>
<evidence type="ECO:0000256" key="7">
    <source>
        <dbReference type="ARBA" id="ARBA00022840"/>
    </source>
</evidence>
<gene>
    <name evidence="15" type="ORF">MN116_003710</name>
</gene>
<feature type="compositionally biased region" description="Low complexity" evidence="12">
    <location>
        <begin position="481"/>
        <end position="497"/>
    </location>
</feature>
<keyword evidence="5 11" id="KW-0547">Nucleotide-binding</keyword>
<dbReference type="InterPro" id="IPR000719">
    <property type="entry name" value="Prot_kinase_dom"/>
</dbReference>
<keyword evidence="6" id="KW-0418">Kinase</keyword>
<dbReference type="InterPro" id="IPR011009">
    <property type="entry name" value="Kinase-like_dom_sf"/>
</dbReference>
<evidence type="ECO:0000256" key="10">
    <source>
        <dbReference type="ARBA" id="ARBA00048679"/>
    </source>
</evidence>
<dbReference type="FunFam" id="3.30.200.20:FF:000003">
    <property type="entry name" value="Non-specific serine/threonine protein kinase"/>
    <property type="match status" value="1"/>
</dbReference>
<feature type="domain" description="Protein kinase" evidence="13">
    <location>
        <begin position="99"/>
        <end position="351"/>
    </location>
</feature>
<evidence type="ECO:0000313" key="15">
    <source>
        <dbReference type="EMBL" id="KAK4472459.1"/>
    </source>
</evidence>
<dbReference type="InterPro" id="IPR057380">
    <property type="entry name" value="UBA_SIK1/2/3"/>
</dbReference>
<dbReference type="InterPro" id="IPR017441">
    <property type="entry name" value="Protein_kinase_ATP_BS"/>
</dbReference>
<evidence type="ECO:0000256" key="11">
    <source>
        <dbReference type="PROSITE-ProRule" id="PRU10141"/>
    </source>
</evidence>
<feature type="compositionally biased region" description="Polar residues" evidence="12">
    <location>
        <begin position="498"/>
        <end position="508"/>
    </location>
</feature>
<sequence length="1037" mass="113914">MNRLSDIINLQSLQMEVDTGTVATCTPELYDIASTLVNVEEVTDNKAFNDFKLSKPGADVVPLVSEKVDFGSDPKSSQNLENPIAETHLAVVNSNVGKYRLLRTIGKGNFAKVKLAIHMATGVEVAIKIINKTVMDSTLLKRLKREITIMKMTNHPNIVKLLEIIENEDVLCLVMEYASGGEIFDYLVANGKMCEKKARVKFRQLLSAMQYCHAKRIVHRDLKAENILLDKNLNVKVADFGLANTFECDQRLTTFCGSPPYAAPELFLGIPYYGPSVDIWSLGVILFTLVLGHLPFDARDLRELRSKILGLHYSIPRGAVSPECDTLLRKMLILDPKDRSSLKSLMLDKWVNMGYAPDDHLRPYREPPKSHLDDSRLKAMEKIGFTRTDLESSVVNPAFDHVYATYHLLPETPSQFVELCKDLPPRTVALPHTVLPNSILANNHETKSTHINSAGSSELPPTKATAIGRFTVAPSGKFNESTSHSSSGRNTRSSLTSESNQATGNQKSACGFEFGNREHHSLTSALPVTLKRAIMQVGRNLTGGGTSTASTEEGNSRATAQTVTGRHNKPMPKSCGGGRDVITAAPVPIGAVKKHGFGVSQQQPQKRQLSNQQSAPHSQNPPVRSKSPTVRNNSSPSSASTISSESHGVTQKTNKESSVVVKINSDMAHRSSLNSTSRDNDKGSLQVAQKRNILDTNGVELTSSSNTSSDSCAENELGETASTNVQGVCKSVNISLQQHSTPQSLLEAKQEFQENRDYSCLTVPGKNNEHSYLEQSDLRSEKSEISRSLTNINQTNQTTNVTWLNDSGKTANVPSLNTHIKVLHTVQGTEALALRQEALRLQSAHSGTKTPSNPRAAANIVLDSSHQSSWSRGVLKALGGFFVQSKSTEGRSDNQSSRLLNKPREVKFPWSMYTTSTKSAEELLKSIIYTLEVTPGCRYSHDPHLPFLLQCSWAADRPAIKTSDSDAVNKDSSKSPLSTSFEVPSHSGLLRGDPVHWEMEVCQLPRVHLRGVRLKRIRGSTLHFRPIADLIMKSLRL</sequence>
<name>A0AAE1ZFB3_SCHME</name>
<feature type="compositionally biased region" description="Low complexity" evidence="12">
    <location>
        <begin position="702"/>
        <end position="711"/>
    </location>
</feature>
<feature type="region of interest" description="Disordered" evidence="12">
    <location>
        <begin position="541"/>
        <end position="579"/>
    </location>
</feature>
<evidence type="ECO:0000256" key="9">
    <source>
        <dbReference type="ARBA" id="ARBA00047899"/>
    </source>
</evidence>
<dbReference type="PANTHER" id="PTHR24346:SF82">
    <property type="entry name" value="KP78A-RELATED"/>
    <property type="match status" value="1"/>
</dbReference>
<comment type="similarity">
    <text evidence="1">Belongs to the protein kinase superfamily. CAMK Ser/Thr protein kinase family. SNF1 subfamily.</text>
</comment>
<evidence type="ECO:0000259" key="13">
    <source>
        <dbReference type="PROSITE" id="PS50011"/>
    </source>
</evidence>
<reference evidence="15" key="2">
    <citation type="journal article" date="2023" name="Infect Dis Poverty">
        <title>Chromosome-scale genome of the human blood fluke Schistosoma mekongi and its implications for public health.</title>
        <authorList>
            <person name="Zhou M."/>
            <person name="Xu L."/>
            <person name="Xu D."/>
            <person name="Chen W."/>
            <person name="Khan J."/>
            <person name="Hu Y."/>
            <person name="Huang H."/>
            <person name="Wei H."/>
            <person name="Zhang Y."/>
            <person name="Chusongsang P."/>
            <person name="Tanasarnprasert K."/>
            <person name="Hu X."/>
            <person name="Limpanont Y."/>
            <person name="Lv Z."/>
        </authorList>
    </citation>
    <scope>NUCLEOTIDE SEQUENCE</scope>
    <source>
        <strain evidence="15">LV_2022a</strain>
    </source>
</reference>
<feature type="compositionally biased region" description="Polar residues" evidence="12">
    <location>
        <begin position="599"/>
        <end position="633"/>
    </location>
</feature>
<dbReference type="EMBL" id="JALJAT010000002">
    <property type="protein sequence ID" value="KAK4472459.1"/>
    <property type="molecule type" value="Genomic_DNA"/>
</dbReference>
<dbReference type="SUPFAM" id="SSF56112">
    <property type="entry name" value="Protein kinase-like (PK-like)"/>
    <property type="match status" value="1"/>
</dbReference>
<evidence type="ECO:0000256" key="8">
    <source>
        <dbReference type="ARBA" id="ARBA00038181"/>
    </source>
</evidence>
<dbReference type="Pfam" id="PF02149">
    <property type="entry name" value="KA1"/>
    <property type="match status" value="1"/>
</dbReference>
<dbReference type="GO" id="GO:0005524">
    <property type="term" value="F:ATP binding"/>
    <property type="evidence" value="ECO:0007669"/>
    <property type="project" value="UniProtKB-UniRule"/>
</dbReference>
<dbReference type="GO" id="GO:0035556">
    <property type="term" value="P:intracellular signal transduction"/>
    <property type="evidence" value="ECO:0007669"/>
    <property type="project" value="TreeGrafter"/>
</dbReference>
<evidence type="ECO:0000256" key="2">
    <source>
        <dbReference type="ARBA" id="ARBA00012513"/>
    </source>
</evidence>
<accession>A0AAE1ZFB3</accession>
<keyword evidence="4" id="KW-0808">Transferase</keyword>
<dbReference type="GO" id="GO:0050321">
    <property type="term" value="F:tau-protein kinase activity"/>
    <property type="evidence" value="ECO:0007669"/>
    <property type="project" value="TreeGrafter"/>
</dbReference>
<evidence type="ECO:0000256" key="12">
    <source>
        <dbReference type="SAM" id="MobiDB-lite"/>
    </source>
</evidence>
<dbReference type="Pfam" id="PF00069">
    <property type="entry name" value="Pkinase"/>
    <property type="match status" value="1"/>
</dbReference>
<dbReference type="CDD" id="cd12121">
    <property type="entry name" value="MARK_C_like"/>
    <property type="match status" value="1"/>
</dbReference>
<evidence type="ECO:0000259" key="14">
    <source>
        <dbReference type="PROSITE" id="PS50032"/>
    </source>
</evidence>
<dbReference type="FunFam" id="1.10.510.10:FF:000002">
    <property type="entry name" value="Non-specific serine/threonine protein kinase"/>
    <property type="match status" value="1"/>
</dbReference>
<feature type="region of interest" description="Disordered" evidence="12">
    <location>
        <begin position="596"/>
        <end position="717"/>
    </location>
</feature>
<dbReference type="PROSITE" id="PS00107">
    <property type="entry name" value="PROTEIN_KINASE_ATP"/>
    <property type="match status" value="1"/>
</dbReference>
<comment type="catalytic activity">
    <reaction evidence="10">
        <text>L-seryl-[protein] + ATP = O-phospho-L-seryl-[protein] + ADP + H(+)</text>
        <dbReference type="Rhea" id="RHEA:17989"/>
        <dbReference type="Rhea" id="RHEA-COMP:9863"/>
        <dbReference type="Rhea" id="RHEA-COMP:11604"/>
        <dbReference type="ChEBI" id="CHEBI:15378"/>
        <dbReference type="ChEBI" id="CHEBI:29999"/>
        <dbReference type="ChEBI" id="CHEBI:30616"/>
        <dbReference type="ChEBI" id="CHEBI:83421"/>
        <dbReference type="ChEBI" id="CHEBI:456216"/>
        <dbReference type="EC" id="2.7.11.1"/>
    </reaction>
</comment>
<feature type="compositionally biased region" description="Low complexity" evidence="12">
    <location>
        <begin position="634"/>
        <end position="646"/>
    </location>
</feature>
<comment type="similarity">
    <text evidence="8">Belongs to the protein kinase superfamily. CAMK Ser/Thr protein kinase family. Smok subfamily.</text>
</comment>
<dbReference type="GO" id="GO:0000226">
    <property type="term" value="P:microtubule cytoskeleton organization"/>
    <property type="evidence" value="ECO:0007669"/>
    <property type="project" value="TreeGrafter"/>
</dbReference>
<dbReference type="InterPro" id="IPR028375">
    <property type="entry name" value="KA1/Ssp2_C"/>
</dbReference>
<feature type="region of interest" description="Disordered" evidence="12">
    <location>
        <begin position="963"/>
        <end position="985"/>
    </location>
</feature>
<dbReference type="CDD" id="cd14337">
    <property type="entry name" value="UBA_MARK_Par1"/>
    <property type="match status" value="1"/>
</dbReference>
<dbReference type="PROSITE" id="PS50011">
    <property type="entry name" value="PROTEIN_KINASE_DOM"/>
    <property type="match status" value="1"/>
</dbReference>
<evidence type="ECO:0000256" key="1">
    <source>
        <dbReference type="ARBA" id="ARBA00006234"/>
    </source>
</evidence>
<evidence type="ECO:0000313" key="16">
    <source>
        <dbReference type="Proteomes" id="UP001292079"/>
    </source>
</evidence>
<proteinExistence type="inferred from homology"/>
<dbReference type="PROSITE" id="PS00108">
    <property type="entry name" value="PROTEIN_KINASE_ST"/>
    <property type="match status" value="1"/>
</dbReference>
<feature type="compositionally biased region" description="Basic and acidic residues" evidence="12">
    <location>
        <begin position="963"/>
        <end position="973"/>
    </location>
</feature>
<dbReference type="Gene3D" id="1.10.510.10">
    <property type="entry name" value="Transferase(Phosphotransferase) domain 1"/>
    <property type="match status" value="1"/>
</dbReference>
<dbReference type="Proteomes" id="UP001292079">
    <property type="component" value="Unassembled WGS sequence"/>
</dbReference>
<keyword evidence="7 11" id="KW-0067">ATP-binding</keyword>
<feature type="compositionally biased region" description="Polar residues" evidence="12">
    <location>
        <begin position="556"/>
        <end position="565"/>
    </location>
</feature>
<dbReference type="SUPFAM" id="SSF103243">
    <property type="entry name" value="KA1-like"/>
    <property type="match status" value="1"/>
</dbReference>
<evidence type="ECO:0000256" key="3">
    <source>
        <dbReference type="ARBA" id="ARBA00022527"/>
    </source>
</evidence>
<dbReference type="Pfam" id="PF23312">
    <property type="entry name" value="UBA_SIK3"/>
    <property type="match status" value="1"/>
</dbReference>
<keyword evidence="16" id="KW-1185">Reference proteome</keyword>
<evidence type="ECO:0000256" key="4">
    <source>
        <dbReference type="ARBA" id="ARBA00022679"/>
    </source>
</evidence>
<evidence type="ECO:0000256" key="5">
    <source>
        <dbReference type="ARBA" id="ARBA00022741"/>
    </source>
</evidence>
<feature type="binding site" evidence="11">
    <location>
        <position position="128"/>
    </location>
    <ligand>
        <name>ATP</name>
        <dbReference type="ChEBI" id="CHEBI:30616"/>
    </ligand>
</feature>
<dbReference type="SMART" id="SM00220">
    <property type="entry name" value="S_TKc"/>
    <property type="match status" value="1"/>
</dbReference>
<evidence type="ECO:0000256" key="6">
    <source>
        <dbReference type="ARBA" id="ARBA00022777"/>
    </source>
</evidence>
<feature type="region of interest" description="Disordered" evidence="12">
    <location>
        <begin position="473"/>
        <end position="512"/>
    </location>
</feature>
<feature type="domain" description="KA1" evidence="14">
    <location>
        <begin position="988"/>
        <end position="1037"/>
    </location>
</feature>
<comment type="catalytic activity">
    <reaction evidence="9">
        <text>L-threonyl-[protein] + ATP = O-phospho-L-threonyl-[protein] + ADP + H(+)</text>
        <dbReference type="Rhea" id="RHEA:46608"/>
        <dbReference type="Rhea" id="RHEA-COMP:11060"/>
        <dbReference type="Rhea" id="RHEA-COMP:11605"/>
        <dbReference type="ChEBI" id="CHEBI:15378"/>
        <dbReference type="ChEBI" id="CHEBI:30013"/>
        <dbReference type="ChEBI" id="CHEBI:30616"/>
        <dbReference type="ChEBI" id="CHEBI:61977"/>
        <dbReference type="ChEBI" id="CHEBI:456216"/>
        <dbReference type="EC" id="2.7.11.1"/>
    </reaction>
</comment>
<dbReference type="AlphaFoldDB" id="A0AAE1ZFB3"/>
<protein>
    <recommendedName>
        <fullName evidence="2">non-specific serine/threonine protein kinase</fullName>
        <ecNumber evidence="2">2.7.11.1</ecNumber>
    </recommendedName>
</protein>
<dbReference type="GO" id="GO:0005737">
    <property type="term" value="C:cytoplasm"/>
    <property type="evidence" value="ECO:0007669"/>
    <property type="project" value="TreeGrafter"/>
</dbReference>
<dbReference type="PANTHER" id="PTHR24346">
    <property type="entry name" value="MAP/MICROTUBULE AFFINITY-REGULATING KINASE"/>
    <property type="match status" value="1"/>
</dbReference>
<reference evidence="15" key="1">
    <citation type="submission" date="2022-04" db="EMBL/GenBank/DDBJ databases">
        <authorList>
            <person name="Xu L."/>
            <person name="Lv Z."/>
        </authorList>
    </citation>
    <scope>NUCLEOTIDE SEQUENCE</scope>
    <source>
        <strain evidence="15">LV_2022a</strain>
    </source>
</reference>
<dbReference type="PROSITE" id="PS50032">
    <property type="entry name" value="KA1"/>
    <property type="match status" value="1"/>
</dbReference>
<dbReference type="Gene3D" id="3.30.310.80">
    <property type="entry name" value="Kinase associated domain 1, KA1"/>
    <property type="match status" value="1"/>
</dbReference>
<dbReference type="EC" id="2.7.11.1" evidence="2"/>
<dbReference type="InterPro" id="IPR008271">
    <property type="entry name" value="Ser/Thr_kinase_AS"/>
</dbReference>